<dbReference type="InterPro" id="IPR027463">
    <property type="entry name" value="AcrB_DN_DC_subdom"/>
</dbReference>
<dbReference type="SUPFAM" id="SSF82693">
    <property type="entry name" value="Multidrug efflux transporter AcrB pore domain, PN1, PN2, PC1 and PC2 subdomains"/>
    <property type="match status" value="3"/>
</dbReference>
<feature type="region of interest" description="Disordered" evidence="8">
    <location>
        <begin position="496"/>
        <end position="523"/>
    </location>
</feature>
<dbReference type="AlphaFoldDB" id="A0A1W6YRQ0"/>
<keyword evidence="5 9" id="KW-0812">Transmembrane</keyword>
<feature type="transmembrane region" description="Helical" evidence="9">
    <location>
        <begin position="1013"/>
        <end position="1039"/>
    </location>
</feature>
<protein>
    <submittedName>
        <fullName evidence="10">Multidrug transporter subunit MdtC</fullName>
    </submittedName>
</protein>
<feature type="transmembrane region" description="Helical" evidence="9">
    <location>
        <begin position="463"/>
        <end position="481"/>
    </location>
</feature>
<dbReference type="Gene3D" id="3.30.2090.10">
    <property type="entry name" value="Multidrug efflux transporter AcrB TolC docking domain, DN and DC subdomains"/>
    <property type="match status" value="2"/>
</dbReference>
<dbReference type="Gene3D" id="1.20.1640.10">
    <property type="entry name" value="Multidrug efflux transporter AcrB transmembrane domain"/>
    <property type="match status" value="2"/>
</dbReference>
<dbReference type="EMBL" id="CP021108">
    <property type="protein sequence ID" value="ARP83760.1"/>
    <property type="molecule type" value="Genomic_DNA"/>
</dbReference>
<dbReference type="Proteomes" id="UP000194151">
    <property type="component" value="Chromosome"/>
</dbReference>
<feature type="transmembrane region" description="Helical" evidence="9">
    <location>
        <begin position="935"/>
        <end position="960"/>
    </location>
</feature>
<keyword evidence="11" id="KW-1185">Reference proteome</keyword>
<evidence type="ECO:0000256" key="3">
    <source>
        <dbReference type="ARBA" id="ARBA00022475"/>
    </source>
</evidence>
<evidence type="ECO:0000256" key="7">
    <source>
        <dbReference type="ARBA" id="ARBA00023136"/>
    </source>
</evidence>
<feature type="transmembrane region" description="Helical" evidence="9">
    <location>
        <begin position="884"/>
        <end position="902"/>
    </location>
</feature>
<evidence type="ECO:0000313" key="11">
    <source>
        <dbReference type="Proteomes" id="UP000194151"/>
    </source>
</evidence>
<comment type="subcellular location">
    <subcellularLocation>
        <location evidence="1">Cell inner membrane</location>
        <topology evidence="1">Multi-pass membrane protein</topology>
    </subcellularLocation>
</comment>
<dbReference type="FunFam" id="3.30.70.1430:FF:000001">
    <property type="entry name" value="Efflux pump membrane transporter"/>
    <property type="match status" value="1"/>
</dbReference>
<evidence type="ECO:0000256" key="5">
    <source>
        <dbReference type="ARBA" id="ARBA00022692"/>
    </source>
</evidence>
<evidence type="ECO:0000313" key="10">
    <source>
        <dbReference type="EMBL" id="ARP83760.1"/>
    </source>
</evidence>
<dbReference type="PANTHER" id="PTHR32063:SF21">
    <property type="entry name" value="MULTIDRUG RESISTANCE PROTEIN MDTB"/>
    <property type="match status" value="1"/>
</dbReference>
<keyword evidence="7 9" id="KW-0472">Membrane</keyword>
<accession>A0A1W6YRQ0</accession>
<name>A0A1W6YRQ0_9BORD</name>
<dbReference type="GO" id="GO:0042910">
    <property type="term" value="F:xenobiotic transmembrane transporter activity"/>
    <property type="evidence" value="ECO:0007669"/>
    <property type="project" value="TreeGrafter"/>
</dbReference>
<feature type="transmembrane region" description="Helical" evidence="9">
    <location>
        <begin position="428"/>
        <end position="451"/>
    </location>
</feature>
<dbReference type="SUPFAM" id="SSF82866">
    <property type="entry name" value="Multidrug efflux transporter AcrB transmembrane domain"/>
    <property type="match status" value="2"/>
</dbReference>
<dbReference type="Gene3D" id="3.30.70.1440">
    <property type="entry name" value="Multidrug efflux transporter AcrB pore domain"/>
    <property type="match status" value="1"/>
</dbReference>
<keyword evidence="3" id="KW-1003">Cell membrane</keyword>
<dbReference type="Pfam" id="PF00873">
    <property type="entry name" value="ACR_tran"/>
    <property type="match status" value="1"/>
</dbReference>
<dbReference type="Gene3D" id="3.30.70.1320">
    <property type="entry name" value="Multidrug efflux transporter AcrB pore domain like"/>
    <property type="match status" value="1"/>
</dbReference>
<keyword evidence="2" id="KW-0813">Transport</keyword>
<dbReference type="PANTHER" id="PTHR32063">
    <property type="match status" value="1"/>
</dbReference>
<feature type="transmembrane region" description="Helical" evidence="9">
    <location>
        <begin position="334"/>
        <end position="353"/>
    </location>
</feature>
<evidence type="ECO:0000256" key="4">
    <source>
        <dbReference type="ARBA" id="ARBA00022519"/>
    </source>
</evidence>
<dbReference type="OrthoDB" id="9042683at2"/>
<feature type="transmembrane region" description="Helical" evidence="9">
    <location>
        <begin position="12"/>
        <end position="32"/>
    </location>
</feature>
<feature type="transmembrane region" description="Helical" evidence="9">
    <location>
        <begin position="360"/>
        <end position="381"/>
    </location>
</feature>
<evidence type="ECO:0000256" key="1">
    <source>
        <dbReference type="ARBA" id="ARBA00004429"/>
    </source>
</evidence>
<evidence type="ECO:0000256" key="6">
    <source>
        <dbReference type="ARBA" id="ARBA00022989"/>
    </source>
</evidence>
<dbReference type="STRING" id="1416806.CAL12_25100"/>
<gene>
    <name evidence="10" type="ORF">CAL12_25100</name>
</gene>
<dbReference type="GO" id="GO:0005886">
    <property type="term" value="C:plasma membrane"/>
    <property type="evidence" value="ECO:0007669"/>
    <property type="project" value="UniProtKB-SubCell"/>
</dbReference>
<dbReference type="PRINTS" id="PR00702">
    <property type="entry name" value="ACRIFLAVINRP"/>
</dbReference>
<evidence type="ECO:0000256" key="8">
    <source>
        <dbReference type="SAM" id="MobiDB-lite"/>
    </source>
</evidence>
<dbReference type="InterPro" id="IPR001036">
    <property type="entry name" value="Acrflvin-R"/>
</dbReference>
<organism evidence="10 11">
    <name type="scientific">Bordetella genomosp. 8</name>
    <dbReference type="NCBI Taxonomy" id="1416806"/>
    <lineage>
        <taxon>Bacteria</taxon>
        <taxon>Pseudomonadati</taxon>
        <taxon>Pseudomonadota</taxon>
        <taxon>Betaproteobacteria</taxon>
        <taxon>Burkholderiales</taxon>
        <taxon>Alcaligenaceae</taxon>
        <taxon>Bordetella</taxon>
    </lineage>
</organism>
<keyword evidence="6 9" id="KW-1133">Transmembrane helix</keyword>
<feature type="transmembrane region" description="Helical" evidence="9">
    <location>
        <begin position="555"/>
        <end position="574"/>
    </location>
</feature>
<evidence type="ECO:0000256" key="9">
    <source>
        <dbReference type="SAM" id="Phobius"/>
    </source>
</evidence>
<dbReference type="FunFam" id="1.20.1640.10:FF:000001">
    <property type="entry name" value="Efflux pump membrane transporter"/>
    <property type="match status" value="1"/>
</dbReference>
<dbReference type="RefSeq" id="WP_086067084.1">
    <property type="nucleotide sequence ID" value="NZ_CP021108.1"/>
</dbReference>
<dbReference type="SUPFAM" id="SSF82714">
    <property type="entry name" value="Multidrug efflux transporter AcrB TolC docking domain, DN and DC subdomains"/>
    <property type="match status" value="2"/>
</dbReference>
<proteinExistence type="predicted"/>
<reference evidence="10 11" key="1">
    <citation type="submission" date="2017-05" db="EMBL/GenBank/DDBJ databases">
        <title>Complete and WGS of Bordetella genogroups.</title>
        <authorList>
            <person name="Spilker T."/>
            <person name="LiPuma J."/>
        </authorList>
    </citation>
    <scope>NUCLEOTIDE SEQUENCE [LARGE SCALE GENOMIC DNA]</scope>
    <source>
        <strain evidence="10 11">AU19157</strain>
    </source>
</reference>
<dbReference type="KEGG" id="bgv:CAL12_25100"/>
<feature type="transmembrane region" description="Helical" evidence="9">
    <location>
        <begin position="980"/>
        <end position="1001"/>
    </location>
</feature>
<dbReference type="Gene3D" id="3.30.70.1430">
    <property type="entry name" value="Multidrug efflux transporter AcrB pore domain"/>
    <property type="match status" value="2"/>
</dbReference>
<sequence>MSPSRVFILRPVATTLTMVAILIAGLIAYRLLPVSALPEVDYPTIQVVTLYPGASPDVMTSLVTSPLERQFGQMPGLNQMSSTSSGGASVITLQFTLDISLDVAEQEVQAAINAASNLLPSDLPLPPTYNKVNPADAPVLTLGITSPTMPLPQVRDLIDTRMAQKLSQIPGVGLVSIAGGQRPAVRIQVNPQALAANGLAMSDLRTAIVAANVNQPKGNLDGPRRSTTINANDQLKAPTDYNDLIIAYRNNAPLRLSDVAKAVQGAEDVRQAAWAGDKPAVLLNVQRQPGANVIDVVNRINALLPQLRSSLPATLDVTVVADRTQTIRDSIADVRFEMLLSIGLVVMVTFLFLRSLTATLIPSVVVPLSLIGTFGIMYLAGFSINNLTLMALTIATGFVVDDAIVMIENIARHLEEGETPLQAALKGAGQIGFTLISLTFSLIAVLIPLLFMTEVVGRLFREFAITLAVSILISLLVSLTLTPMMCARLLKPEGKPARDAAGRPLPDDGVPTAPGQPARPVAQHGRFHRWTGAAIDRTIAGYDRMLRVVLNHQPLTLLVALATFALTVLLYAVVPKGFFPPQDTGLIQAITQGPQTISFQAMAERQQEAARVILADPDVQTVSSFIGVDGSNATLSAGRIQIALKPREQREGSMPEVLARLRQSLAKVQGMTVYMQPVQDLTIEDRIARTQYQLTLSNPDLQMLSAWTPRVVERLRQLPQLADVTDDLQDEGLETYIDIDRDAASRLGITAAVIDEALYNAFGQRLISTIFTQSAQYRVVLEVQPQFSRGPDALAQIYVPTAAGTQVPLTSVARISESSTVLAINRLDQFPMVTVSFNLAPGASLSDAVAAIHAAEQDMGLPAGIETRFQGAAQAFQNSLTSTLWLILAAIVTMYIVLGVLYESFIHPVTILSTLPSAGVGALLALLLTRTELDMIGIIGIILLIGIVKKNAIMMIDFALEAERKRGLPPREAIHEAALLRFRPILMTTLAALFGAVPLMLSTGTGSELRQPLGLVMVGGLLVSQVLTLFTTPVIYLMFDRLARRWRKRPQTGTAEAQR</sequence>
<evidence type="ECO:0000256" key="2">
    <source>
        <dbReference type="ARBA" id="ARBA00022448"/>
    </source>
</evidence>
<keyword evidence="4" id="KW-0997">Cell inner membrane</keyword>